<proteinExistence type="predicted"/>
<reference evidence="2 3" key="1">
    <citation type="submission" date="2019-03" db="EMBL/GenBank/DDBJ databases">
        <title>Sequencing the genomes of 1000 actinobacteria strains.</title>
        <authorList>
            <person name="Klenk H.-P."/>
        </authorList>
    </citation>
    <scope>NUCLEOTIDE SEQUENCE [LARGE SCALE GENOMIC DNA]</scope>
    <source>
        <strain evidence="2 3">DSM 44969</strain>
    </source>
</reference>
<comment type="caution">
    <text evidence="2">The sequence shown here is derived from an EMBL/GenBank/DDBJ whole genome shotgun (WGS) entry which is preliminary data.</text>
</comment>
<evidence type="ECO:0000259" key="1">
    <source>
        <dbReference type="Pfam" id="PF01814"/>
    </source>
</evidence>
<dbReference type="RefSeq" id="WP_132429861.1">
    <property type="nucleotide sequence ID" value="NZ_SMFZ01000002.1"/>
</dbReference>
<dbReference type="Proteomes" id="UP000295560">
    <property type="component" value="Unassembled WGS sequence"/>
</dbReference>
<sequence>MTTADATRTADLTGIAIAHRMMRTDLHRLVPTAERIADGEACDRKRAAALATWVEKLCEEIHHHHTAEDDIAWPVIARHAGQAVDLSELSDDHAALDPLLDGLRTTAKALRGATDLGRADVALSLARRLAALRDEIDEHLDAEETDLFPIIERYVPAEEWDTVIAGVQKGGPGLRFMLPRVLAVVTDEEHAVLSKEGGPVLVALAWLLRPGHRRRERLVFG</sequence>
<gene>
    <name evidence="2" type="ORF">EV378_5039</name>
</gene>
<feature type="domain" description="Hemerythrin-like" evidence="1">
    <location>
        <begin position="18"/>
        <end position="150"/>
    </location>
</feature>
<evidence type="ECO:0000313" key="3">
    <source>
        <dbReference type="Proteomes" id="UP000295560"/>
    </source>
</evidence>
<dbReference type="Gene3D" id="1.20.120.520">
    <property type="entry name" value="nmb1532 protein domain like"/>
    <property type="match status" value="1"/>
</dbReference>
<dbReference type="InterPro" id="IPR012312">
    <property type="entry name" value="Hemerythrin-like"/>
</dbReference>
<name>A0A4R1HFY5_PSEEN</name>
<dbReference type="EMBL" id="SMFZ01000002">
    <property type="protein sequence ID" value="TCK21064.1"/>
    <property type="molecule type" value="Genomic_DNA"/>
</dbReference>
<dbReference type="CDD" id="cd12108">
    <property type="entry name" value="Hr-like"/>
    <property type="match status" value="1"/>
</dbReference>
<protein>
    <submittedName>
        <fullName evidence="2">Hemerythrin HHE cation binding domain-containing protein</fullName>
    </submittedName>
</protein>
<dbReference type="Pfam" id="PF01814">
    <property type="entry name" value="Hemerythrin"/>
    <property type="match status" value="1"/>
</dbReference>
<dbReference type="OrthoDB" id="5197650at2"/>
<dbReference type="AlphaFoldDB" id="A0A4R1HFY5"/>
<keyword evidence="3" id="KW-1185">Reference proteome</keyword>
<evidence type="ECO:0000313" key="2">
    <source>
        <dbReference type="EMBL" id="TCK21064.1"/>
    </source>
</evidence>
<accession>A0A4R1HFY5</accession>
<organism evidence="2 3">
    <name type="scientific">Pseudonocardia endophytica</name>
    <dbReference type="NCBI Taxonomy" id="401976"/>
    <lineage>
        <taxon>Bacteria</taxon>
        <taxon>Bacillati</taxon>
        <taxon>Actinomycetota</taxon>
        <taxon>Actinomycetes</taxon>
        <taxon>Pseudonocardiales</taxon>
        <taxon>Pseudonocardiaceae</taxon>
        <taxon>Pseudonocardia</taxon>
    </lineage>
</organism>